<keyword evidence="2" id="KW-1185">Reference proteome</keyword>
<evidence type="ECO:0000313" key="2">
    <source>
        <dbReference type="Proteomes" id="UP000632498"/>
    </source>
</evidence>
<dbReference type="AlphaFoldDB" id="A0A917C4P3"/>
<accession>A0A917C4P3</accession>
<dbReference type="PANTHER" id="PTHR38733">
    <property type="entry name" value="PROTEIN MCRC"/>
    <property type="match status" value="1"/>
</dbReference>
<dbReference type="RefSeq" id="WP_188666311.1">
    <property type="nucleotide sequence ID" value="NZ_BMHV01000024.1"/>
</dbReference>
<protein>
    <recommendedName>
        <fullName evidence="3">Restriction endonuclease</fullName>
    </recommendedName>
</protein>
<dbReference type="PANTHER" id="PTHR38733:SF1">
    <property type="entry name" value="TYPE IV METHYL-DIRECTED RESTRICTION ENZYME ECOKMCRBC"/>
    <property type="match status" value="1"/>
</dbReference>
<dbReference type="Pfam" id="PF10117">
    <property type="entry name" value="McrBC"/>
    <property type="match status" value="1"/>
</dbReference>
<reference evidence="1" key="1">
    <citation type="journal article" date="2014" name="Int. J. Syst. Evol. Microbiol.">
        <title>Complete genome sequence of Corynebacterium casei LMG S-19264T (=DSM 44701T), isolated from a smear-ripened cheese.</title>
        <authorList>
            <consortium name="US DOE Joint Genome Institute (JGI-PGF)"/>
            <person name="Walter F."/>
            <person name="Albersmeier A."/>
            <person name="Kalinowski J."/>
            <person name="Ruckert C."/>
        </authorList>
    </citation>
    <scope>NUCLEOTIDE SEQUENCE</scope>
    <source>
        <strain evidence="1">CGMCC 1.15254</strain>
    </source>
</reference>
<gene>
    <name evidence="1" type="ORF">GCM10011332_27670</name>
</gene>
<organism evidence="1 2">
    <name type="scientific">Terasakiella brassicae</name>
    <dbReference type="NCBI Taxonomy" id="1634917"/>
    <lineage>
        <taxon>Bacteria</taxon>
        <taxon>Pseudomonadati</taxon>
        <taxon>Pseudomonadota</taxon>
        <taxon>Alphaproteobacteria</taxon>
        <taxon>Rhodospirillales</taxon>
        <taxon>Terasakiellaceae</taxon>
        <taxon>Terasakiella</taxon>
    </lineage>
</organism>
<comment type="caution">
    <text evidence="1">The sequence shown here is derived from an EMBL/GenBank/DDBJ whole genome shotgun (WGS) entry which is preliminary data.</text>
</comment>
<dbReference type="InterPro" id="IPR019292">
    <property type="entry name" value="McrC"/>
</dbReference>
<dbReference type="EMBL" id="BMHV01000024">
    <property type="protein sequence ID" value="GGF72160.1"/>
    <property type="molecule type" value="Genomic_DNA"/>
</dbReference>
<evidence type="ECO:0000313" key="1">
    <source>
        <dbReference type="EMBL" id="GGF72160.1"/>
    </source>
</evidence>
<dbReference type="Proteomes" id="UP000632498">
    <property type="component" value="Unassembled WGS sequence"/>
</dbReference>
<evidence type="ECO:0008006" key="3">
    <source>
        <dbReference type="Google" id="ProtNLM"/>
    </source>
</evidence>
<reference evidence="1" key="2">
    <citation type="submission" date="2020-09" db="EMBL/GenBank/DDBJ databases">
        <authorList>
            <person name="Sun Q."/>
            <person name="Zhou Y."/>
        </authorList>
    </citation>
    <scope>NUCLEOTIDE SEQUENCE</scope>
    <source>
        <strain evidence="1">CGMCC 1.15254</strain>
    </source>
</reference>
<sequence length="430" mass="48888">MRIKQAEERSEINLPVSEVVKEGGKFNILPDVKKYFSIDYKPRKDSLTLVAGGFIGLIPINTDLAIEIKPKFSISNLTRIVSIAEDNFNTLSFFSRKYAEQANYSPVIFDFLAECLVNELKTLEVEGIFKNYQRMSDNTSNVKGRINLNSSIKNFWSHGHFNKASIDFFEFTPNNPFNRLIKFTLHYCLNELSSVDPQDTFLKRNLIHAYSLFDNIPLVEPESDLELALEAIKNGKVPVLREYYVNICEICRLIINRIGVNFDELKGDLTLNSFTLDMSVIFEKYLLNSIRNNRNLLNEDVSILDGNNEGRKKFFNPPSHGKGDAKPDIILKTGDKYSLIADAKYKLSTKEADRYQVISHALSYNAKLAVLILPKKTSYNGDSLVKLGAVGSEYQVTLYEYYFDLASASLEQMEKELTATLQYLIDSSSA</sequence>
<proteinExistence type="predicted"/>
<name>A0A917C4P3_9PROT</name>